<dbReference type="AlphaFoldDB" id="A0A0C3ARU9"/>
<keyword evidence="1" id="KW-0175">Coiled coil</keyword>
<evidence type="ECO:0000313" key="2">
    <source>
        <dbReference type="EMBL" id="KIM27295.1"/>
    </source>
</evidence>
<name>A0A0C3ARU9_SERVB</name>
<dbReference type="InterPro" id="IPR032675">
    <property type="entry name" value="LRR_dom_sf"/>
</dbReference>
<accession>A0A0C3ARU9</accession>
<dbReference type="STRING" id="933852.A0A0C3ARU9"/>
<organism evidence="2 3">
    <name type="scientific">Serendipita vermifera MAFF 305830</name>
    <dbReference type="NCBI Taxonomy" id="933852"/>
    <lineage>
        <taxon>Eukaryota</taxon>
        <taxon>Fungi</taxon>
        <taxon>Dikarya</taxon>
        <taxon>Basidiomycota</taxon>
        <taxon>Agaricomycotina</taxon>
        <taxon>Agaricomycetes</taxon>
        <taxon>Sebacinales</taxon>
        <taxon>Serendipitaceae</taxon>
        <taxon>Serendipita</taxon>
    </lineage>
</organism>
<feature type="coiled-coil region" evidence="1">
    <location>
        <begin position="37"/>
        <end position="71"/>
    </location>
</feature>
<dbReference type="OrthoDB" id="3365698at2759"/>
<keyword evidence="3" id="KW-1185">Reference proteome</keyword>
<evidence type="ECO:0000256" key="1">
    <source>
        <dbReference type="SAM" id="Coils"/>
    </source>
</evidence>
<reference evidence="2 3" key="1">
    <citation type="submission" date="2014-04" db="EMBL/GenBank/DDBJ databases">
        <authorList>
            <consortium name="DOE Joint Genome Institute"/>
            <person name="Kuo A."/>
            <person name="Zuccaro A."/>
            <person name="Kohler A."/>
            <person name="Nagy L.G."/>
            <person name="Floudas D."/>
            <person name="Copeland A."/>
            <person name="Barry K.W."/>
            <person name="Cichocki N."/>
            <person name="Veneault-Fourrey C."/>
            <person name="LaButti K."/>
            <person name="Lindquist E.A."/>
            <person name="Lipzen A."/>
            <person name="Lundell T."/>
            <person name="Morin E."/>
            <person name="Murat C."/>
            <person name="Sun H."/>
            <person name="Tunlid A."/>
            <person name="Henrissat B."/>
            <person name="Grigoriev I.V."/>
            <person name="Hibbett D.S."/>
            <person name="Martin F."/>
            <person name="Nordberg H.P."/>
            <person name="Cantor M.N."/>
            <person name="Hua S.X."/>
        </authorList>
    </citation>
    <scope>NUCLEOTIDE SEQUENCE [LARGE SCALE GENOMIC DNA]</scope>
    <source>
        <strain evidence="2 3">MAFF 305830</strain>
    </source>
</reference>
<evidence type="ECO:0000313" key="3">
    <source>
        <dbReference type="Proteomes" id="UP000054097"/>
    </source>
</evidence>
<sequence length="478" mass="54490">MGTPLNDFRLPTKEEVSHTKASIIALEADANSLRTTLTNNQRRADAITSELARLQDELKNIHTQNNDVSKRMDAIDTDVLRRRAWISPQRTLPKEMLGEIFIAHVRLDWKAPLIDASVCKRWRSTALSTPRLWSFLRIPDPDVPQELTSLWLKRAGNAPLHVHISYVDVTPEHLEQYRDVYCMKFKPWPTNLHGLSYSKLEKLILDHDDASMDHLARDVFTTFGRLRILHLHWFRLSRRPLLQWAWDLPPLEEFHIAGASWVWIDAVELIASSVKRLAIDMGDVAPPPPPSIPVRTIHLPQLTYFAYGAQSRTLMVNDAARLPIVSRILQAPNVEVFEDHTVIPLETSIPPEDNWNFPRLKTYLGRTSRELAEVKTLYPHVESITFVVDSETGVLDVASLIDSATEGELDQLREVDMYLGAPLSGHPMIKQSLRKYVTAKGKALKMNYHSGRDETPHQKCYFGFPCCGTYDAMKACAE</sequence>
<proteinExistence type="predicted"/>
<protein>
    <submittedName>
        <fullName evidence="2">Uncharacterized protein</fullName>
    </submittedName>
</protein>
<dbReference type="Gene3D" id="3.80.10.10">
    <property type="entry name" value="Ribonuclease Inhibitor"/>
    <property type="match status" value="1"/>
</dbReference>
<dbReference type="Proteomes" id="UP000054097">
    <property type="component" value="Unassembled WGS sequence"/>
</dbReference>
<reference evidence="3" key="2">
    <citation type="submission" date="2015-01" db="EMBL/GenBank/DDBJ databases">
        <title>Evolutionary Origins and Diversification of the Mycorrhizal Mutualists.</title>
        <authorList>
            <consortium name="DOE Joint Genome Institute"/>
            <consortium name="Mycorrhizal Genomics Consortium"/>
            <person name="Kohler A."/>
            <person name="Kuo A."/>
            <person name="Nagy L.G."/>
            <person name="Floudas D."/>
            <person name="Copeland A."/>
            <person name="Barry K.W."/>
            <person name="Cichocki N."/>
            <person name="Veneault-Fourrey C."/>
            <person name="LaButti K."/>
            <person name="Lindquist E.A."/>
            <person name="Lipzen A."/>
            <person name="Lundell T."/>
            <person name="Morin E."/>
            <person name="Murat C."/>
            <person name="Riley R."/>
            <person name="Ohm R."/>
            <person name="Sun H."/>
            <person name="Tunlid A."/>
            <person name="Henrissat B."/>
            <person name="Grigoriev I.V."/>
            <person name="Hibbett D.S."/>
            <person name="Martin F."/>
        </authorList>
    </citation>
    <scope>NUCLEOTIDE SEQUENCE [LARGE SCALE GENOMIC DNA]</scope>
    <source>
        <strain evidence="3">MAFF 305830</strain>
    </source>
</reference>
<dbReference type="EMBL" id="KN824300">
    <property type="protein sequence ID" value="KIM27295.1"/>
    <property type="molecule type" value="Genomic_DNA"/>
</dbReference>
<dbReference type="HOGENOM" id="CLU_546423_0_0_1"/>
<gene>
    <name evidence="2" type="ORF">M408DRAFT_24764</name>
</gene>